<organism evidence="1 2">
    <name type="scientific">Tegillarca granosa</name>
    <name type="common">Malaysian cockle</name>
    <name type="synonym">Anadara granosa</name>
    <dbReference type="NCBI Taxonomy" id="220873"/>
    <lineage>
        <taxon>Eukaryota</taxon>
        <taxon>Metazoa</taxon>
        <taxon>Spiralia</taxon>
        <taxon>Lophotrochozoa</taxon>
        <taxon>Mollusca</taxon>
        <taxon>Bivalvia</taxon>
        <taxon>Autobranchia</taxon>
        <taxon>Pteriomorphia</taxon>
        <taxon>Arcoida</taxon>
        <taxon>Arcoidea</taxon>
        <taxon>Arcidae</taxon>
        <taxon>Tegillarca</taxon>
    </lineage>
</organism>
<keyword evidence="2" id="KW-1185">Reference proteome</keyword>
<dbReference type="EMBL" id="JARBDR010000440">
    <property type="protein sequence ID" value="KAJ8312096.1"/>
    <property type="molecule type" value="Genomic_DNA"/>
</dbReference>
<protein>
    <submittedName>
        <fullName evidence="1">Uncharacterized protein</fullName>
    </submittedName>
</protein>
<dbReference type="Proteomes" id="UP001217089">
    <property type="component" value="Unassembled WGS sequence"/>
</dbReference>
<sequence>MFYSVLSICTSDSVDLDSEEEWVVFGNDNADEAIKQKVRTELVPFAFLEFKSCGPNSNNELKWLANHMGHSLAIHKNFYRLQEQTLELAKVSKLLIATDDGQAHKFAGKSLD</sequence>
<evidence type="ECO:0000313" key="1">
    <source>
        <dbReference type="EMBL" id="KAJ8312096.1"/>
    </source>
</evidence>
<comment type="caution">
    <text evidence="1">The sequence shown here is derived from an EMBL/GenBank/DDBJ whole genome shotgun (WGS) entry which is preliminary data.</text>
</comment>
<reference evidence="1 2" key="1">
    <citation type="submission" date="2022-12" db="EMBL/GenBank/DDBJ databases">
        <title>Chromosome-level genome of Tegillarca granosa.</title>
        <authorList>
            <person name="Kim J."/>
        </authorList>
    </citation>
    <scope>NUCLEOTIDE SEQUENCE [LARGE SCALE GENOMIC DNA]</scope>
    <source>
        <strain evidence="1">Teg-2019</strain>
        <tissue evidence="1">Adductor muscle</tissue>
    </source>
</reference>
<evidence type="ECO:0000313" key="2">
    <source>
        <dbReference type="Proteomes" id="UP001217089"/>
    </source>
</evidence>
<name>A0ABQ9F3Z1_TEGGR</name>
<accession>A0ABQ9F3Z1</accession>
<gene>
    <name evidence="1" type="ORF">KUTeg_009469</name>
</gene>
<dbReference type="PANTHER" id="PTHR33480:SF1">
    <property type="entry name" value="TYR RECOMBINASE DOMAIN-CONTAINING PROTEIN"/>
    <property type="match status" value="1"/>
</dbReference>
<dbReference type="PANTHER" id="PTHR33480">
    <property type="entry name" value="SET DOMAIN-CONTAINING PROTEIN-RELATED"/>
    <property type="match status" value="1"/>
</dbReference>
<proteinExistence type="predicted"/>